<comment type="similarity">
    <text evidence="1">Belongs to the class-II aminoacyl-tRNA synthetase family. Type 1 subfamily.</text>
</comment>
<proteinExistence type="inferred from homology"/>
<organism evidence="8 9">
    <name type="scientific">Glossina palpalis gambiensis</name>
    <dbReference type="NCBI Taxonomy" id="67801"/>
    <lineage>
        <taxon>Eukaryota</taxon>
        <taxon>Metazoa</taxon>
        <taxon>Ecdysozoa</taxon>
        <taxon>Arthropoda</taxon>
        <taxon>Hexapoda</taxon>
        <taxon>Insecta</taxon>
        <taxon>Pterygota</taxon>
        <taxon>Neoptera</taxon>
        <taxon>Endopterygota</taxon>
        <taxon>Diptera</taxon>
        <taxon>Brachycera</taxon>
        <taxon>Muscomorpha</taxon>
        <taxon>Hippoboscoidea</taxon>
        <taxon>Glossinidae</taxon>
        <taxon>Glossina</taxon>
    </lineage>
</organism>
<sequence length="312" mass="35949">MFVIVVEKSKSKISKFIHAFMEKNKFIEVETPILSHSTIEGAKDYLIPSRIHEKAFYALPQSPQIFKQLLMIAGIDRYYQIAKCFRDEDLRSDRQPEFTQVDCELCFADEHREIFLKYTSEIIHHTKAKPKNTILITIETNKTFEATGKLRLKLGLDFNLTRINEWQPAWIVNYPLFKLEKNNKISSMHHPFSAPKNMDLESIKASTSIKSTSYDLVINGYEIGSGSSRIHKYQIQKKIFEILGMDDNKQKEQFGFFLNALRYGAPPHAGFAFGLDRLVMLISNTKKIRDVIAFPKTTSASDLMTNSPKIII</sequence>
<dbReference type="EnsemblMetazoa" id="GPPI049260-RA">
    <property type="protein sequence ID" value="GPPI049260-PA"/>
    <property type="gene ID" value="GPPI049260"/>
</dbReference>
<dbReference type="GO" id="GO:0005737">
    <property type="term" value="C:cytoplasm"/>
    <property type="evidence" value="ECO:0007669"/>
    <property type="project" value="InterPro"/>
</dbReference>
<reference evidence="9" key="1">
    <citation type="submission" date="2015-01" db="EMBL/GenBank/DDBJ databases">
        <authorList>
            <person name="Aksoy S."/>
            <person name="Warren W."/>
            <person name="Wilson R.K."/>
        </authorList>
    </citation>
    <scope>NUCLEOTIDE SEQUENCE [LARGE SCALE GENOMIC DNA]</scope>
    <source>
        <strain evidence="9">IAEA</strain>
    </source>
</reference>
<dbReference type="InterPro" id="IPR045864">
    <property type="entry name" value="aa-tRNA-synth_II/BPL/LPL"/>
</dbReference>
<evidence type="ECO:0000313" key="8">
    <source>
        <dbReference type="EnsemblMetazoa" id="GPPI049260-PA"/>
    </source>
</evidence>
<dbReference type="STRING" id="67801.A0A1B0C4X5"/>
<dbReference type="EMBL" id="JXJN01025706">
    <property type="status" value="NOT_ANNOTATED_CDS"/>
    <property type="molecule type" value="Genomic_DNA"/>
</dbReference>
<dbReference type="Proteomes" id="UP000092460">
    <property type="component" value="Unassembled WGS sequence"/>
</dbReference>
<dbReference type="PANTHER" id="PTHR22594">
    <property type="entry name" value="ASPARTYL/LYSYL-TRNA SYNTHETASE"/>
    <property type="match status" value="1"/>
</dbReference>
<dbReference type="Gene3D" id="3.30.930.10">
    <property type="entry name" value="Bira Bifunctional Protein, Domain 2"/>
    <property type="match status" value="2"/>
</dbReference>
<keyword evidence="3" id="KW-0547">Nucleotide-binding</keyword>
<evidence type="ECO:0000256" key="6">
    <source>
        <dbReference type="ARBA" id="ARBA00023146"/>
    </source>
</evidence>
<dbReference type="InterPro" id="IPR006195">
    <property type="entry name" value="aa-tRNA-synth_II"/>
</dbReference>
<dbReference type="GO" id="GO:0004815">
    <property type="term" value="F:aspartate-tRNA ligase activity"/>
    <property type="evidence" value="ECO:0007669"/>
    <property type="project" value="TreeGrafter"/>
</dbReference>
<name>A0A1B0C4X5_9MUSC</name>
<dbReference type="InterPro" id="IPR004364">
    <property type="entry name" value="Aa-tRNA-synt_II"/>
</dbReference>
<dbReference type="GO" id="GO:0006422">
    <property type="term" value="P:aspartyl-tRNA aminoacylation"/>
    <property type="evidence" value="ECO:0007669"/>
    <property type="project" value="TreeGrafter"/>
</dbReference>
<protein>
    <recommendedName>
        <fullName evidence="7">Aminoacyl-transfer RNA synthetases class-II family profile domain-containing protein</fullName>
    </recommendedName>
</protein>
<dbReference type="GO" id="GO:0005524">
    <property type="term" value="F:ATP binding"/>
    <property type="evidence" value="ECO:0007669"/>
    <property type="project" value="UniProtKB-KW"/>
</dbReference>
<dbReference type="PRINTS" id="PR01042">
    <property type="entry name" value="TRNASYNTHASP"/>
</dbReference>
<evidence type="ECO:0000256" key="3">
    <source>
        <dbReference type="ARBA" id="ARBA00022741"/>
    </source>
</evidence>
<keyword evidence="5" id="KW-0648">Protein biosynthesis</keyword>
<keyword evidence="9" id="KW-1185">Reference proteome</keyword>
<keyword evidence="6" id="KW-0030">Aminoacyl-tRNA synthetase</keyword>
<dbReference type="AlphaFoldDB" id="A0A1B0C4X5"/>
<dbReference type="SUPFAM" id="SSF55681">
    <property type="entry name" value="Class II aaRS and biotin synthetases"/>
    <property type="match status" value="1"/>
</dbReference>
<evidence type="ECO:0000256" key="4">
    <source>
        <dbReference type="ARBA" id="ARBA00022840"/>
    </source>
</evidence>
<dbReference type="PANTHER" id="PTHR22594:SF5">
    <property type="entry name" value="ASPARTATE--TRNA LIGASE, MITOCHONDRIAL"/>
    <property type="match status" value="1"/>
</dbReference>
<evidence type="ECO:0000313" key="9">
    <source>
        <dbReference type="Proteomes" id="UP000092460"/>
    </source>
</evidence>
<dbReference type="Pfam" id="PF00152">
    <property type="entry name" value="tRNA-synt_2"/>
    <property type="match status" value="1"/>
</dbReference>
<dbReference type="InterPro" id="IPR002312">
    <property type="entry name" value="Asp/Asn-tRNA-synth_IIb"/>
</dbReference>
<keyword evidence="2" id="KW-0436">Ligase</keyword>
<evidence type="ECO:0000256" key="2">
    <source>
        <dbReference type="ARBA" id="ARBA00022598"/>
    </source>
</evidence>
<reference evidence="8" key="2">
    <citation type="submission" date="2020-05" db="UniProtKB">
        <authorList>
            <consortium name="EnsemblMetazoa"/>
        </authorList>
    </citation>
    <scope>IDENTIFICATION</scope>
    <source>
        <strain evidence="8">IAEA</strain>
    </source>
</reference>
<evidence type="ECO:0000259" key="7">
    <source>
        <dbReference type="PROSITE" id="PS50862"/>
    </source>
</evidence>
<dbReference type="Gene3D" id="3.30.1360.30">
    <property type="entry name" value="GAD-like domain"/>
    <property type="match status" value="1"/>
</dbReference>
<dbReference type="InterPro" id="IPR004115">
    <property type="entry name" value="GAD-like_sf"/>
</dbReference>
<evidence type="ECO:0000256" key="5">
    <source>
        <dbReference type="ARBA" id="ARBA00022917"/>
    </source>
</evidence>
<dbReference type="PROSITE" id="PS50862">
    <property type="entry name" value="AA_TRNA_LIGASE_II"/>
    <property type="match status" value="1"/>
</dbReference>
<keyword evidence="4" id="KW-0067">ATP-binding</keyword>
<dbReference type="VEuPathDB" id="VectorBase:GPPI049260"/>
<accession>A0A1B0C4X5</accession>
<feature type="domain" description="Aminoacyl-transfer RNA synthetases class-II family profile" evidence="7">
    <location>
        <begin position="11"/>
        <end position="295"/>
    </location>
</feature>
<evidence type="ECO:0000256" key="1">
    <source>
        <dbReference type="ARBA" id="ARBA00006303"/>
    </source>
</evidence>